<evidence type="ECO:0000313" key="13">
    <source>
        <dbReference type="Proteomes" id="UP000032702"/>
    </source>
</evidence>
<dbReference type="InterPro" id="IPR014001">
    <property type="entry name" value="Helicase_ATP-bd"/>
</dbReference>
<dbReference type="SMART" id="SM00487">
    <property type="entry name" value="DEXDc"/>
    <property type="match status" value="1"/>
</dbReference>
<evidence type="ECO:0000256" key="3">
    <source>
        <dbReference type="ARBA" id="ARBA00022806"/>
    </source>
</evidence>
<dbReference type="Pfam" id="PF12137">
    <property type="entry name" value="RapA_C"/>
    <property type="match status" value="1"/>
</dbReference>
<dbReference type="Pfam" id="PF00271">
    <property type="entry name" value="Helicase_C"/>
    <property type="match status" value="1"/>
</dbReference>
<dbReference type="PATRIC" id="fig|378806.16.peg.3603"/>
<evidence type="ECO:0000256" key="8">
    <source>
        <dbReference type="ARBA" id="ARBA00023163"/>
    </source>
</evidence>
<dbReference type="PROSITE" id="PS51194">
    <property type="entry name" value="HELICASE_CTER"/>
    <property type="match status" value="1"/>
</dbReference>
<dbReference type="Gene3D" id="3.40.50.10810">
    <property type="entry name" value="Tandem AAA-ATPase domain"/>
    <property type="match status" value="1"/>
</dbReference>
<reference evidence="12 13" key="1">
    <citation type="submission" date="2006-04" db="EMBL/GenBank/DDBJ databases">
        <authorList>
            <person name="Nierman W.C."/>
        </authorList>
    </citation>
    <scope>NUCLEOTIDE SEQUENCE [LARGE SCALE GENOMIC DNA]</scope>
    <source>
        <strain evidence="12 13">DW4/3-1</strain>
    </source>
</reference>
<keyword evidence="4" id="KW-0067">ATP-binding</keyword>
<evidence type="ECO:0000256" key="1">
    <source>
        <dbReference type="ARBA" id="ARBA00022741"/>
    </source>
</evidence>
<evidence type="ECO:0000256" key="9">
    <source>
        <dbReference type="SAM" id="MobiDB-lite"/>
    </source>
</evidence>
<keyword evidence="1" id="KW-0547">Nucleotide-binding</keyword>
<gene>
    <name evidence="12" type="ORF">STIAU_5668</name>
</gene>
<dbReference type="SMART" id="SM00490">
    <property type="entry name" value="HELICc"/>
    <property type="match status" value="1"/>
</dbReference>
<evidence type="ECO:0000313" key="12">
    <source>
        <dbReference type="EMBL" id="EAU64635.1"/>
    </source>
</evidence>
<dbReference type="Gene3D" id="3.30.360.80">
    <property type="match status" value="1"/>
</dbReference>
<evidence type="ECO:0000256" key="5">
    <source>
        <dbReference type="ARBA" id="ARBA00023015"/>
    </source>
</evidence>
<dbReference type="CDD" id="cd18793">
    <property type="entry name" value="SF2_C_SNF"/>
    <property type="match status" value="1"/>
</dbReference>
<keyword evidence="3" id="KW-0347">Helicase</keyword>
<dbReference type="SUPFAM" id="SSF52540">
    <property type="entry name" value="P-loop containing nucleoside triphosphate hydrolases"/>
    <property type="match status" value="2"/>
</dbReference>
<dbReference type="Proteomes" id="UP000032702">
    <property type="component" value="Unassembled WGS sequence"/>
</dbReference>
<dbReference type="GO" id="GO:0016817">
    <property type="term" value="F:hydrolase activity, acting on acid anhydrides"/>
    <property type="evidence" value="ECO:0007669"/>
    <property type="project" value="InterPro"/>
</dbReference>
<dbReference type="Pfam" id="PF00176">
    <property type="entry name" value="SNF2-rel_dom"/>
    <property type="match status" value="1"/>
</dbReference>
<evidence type="ECO:0000259" key="10">
    <source>
        <dbReference type="PROSITE" id="PS51192"/>
    </source>
</evidence>
<dbReference type="InterPro" id="IPR057342">
    <property type="entry name" value="DEXDc_RapA"/>
</dbReference>
<comment type="caution">
    <text evidence="12">The sequence shown here is derived from an EMBL/GenBank/DDBJ whole genome shotgun (WGS) entry which is preliminary data.</text>
</comment>
<dbReference type="PANTHER" id="PTHR45766">
    <property type="entry name" value="DNA ANNEALING HELICASE AND ENDONUCLEASE ZRANB3 FAMILY MEMBER"/>
    <property type="match status" value="1"/>
</dbReference>
<dbReference type="Gene3D" id="3.40.50.300">
    <property type="entry name" value="P-loop containing nucleotide triphosphate hydrolases"/>
    <property type="match status" value="1"/>
</dbReference>
<dbReference type="CDD" id="cd18011">
    <property type="entry name" value="DEXDc_RapA"/>
    <property type="match status" value="1"/>
</dbReference>
<keyword evidence="5" id="KW-0805">Transcription regulation</keyword>
<proteinExistence type="predicted"/>
<dbReference type="InterPro" id="IPR022737">
    <property type="entry name" value="RapA_C"/>
</dbReference>
<dbReference type="InterPro" id="IPR001650">
    <property type="entry name" value="Helicase_C-like"/>
</dbReference>
<dbReference type="InterPro" id="IPR038718">
    <property type="entry name" value="SNF2-like_sf"/>
</dbReference>
<evidence type="ECO:0000256" key="4">
    <source>
        <dbReference type="ARBA" id="ARBA00022840"/>
    </source>
</evidence>
<keyword evidence="8" id="KW-0804">Transcription</keyword>
<evidence type="ECO:0000256" key="2">
    <source>
        <dbReference type="ARBA" id="ARBA00022801"/>
    </source>
</evidence>
<feature type="region of interest" description="Disordered" evidence="9">
    <location>
        <begin position="1"/>
        <end position="35"/>
    </location>
</feature>
<dbReference type="AlphaFoldDB" id="Q08VX8"/>
<dbReference type="EMBL" id="AAMD01000109">
    <property type="protein sequence ID" value="EAU64635.1"/>
    <property type="molecule type" value="Genomic_DNA"/>
</dbReference>
<protein>
    <submittedName>
        <fullName evidence="12">Type III restriction enzyme, res subunit family</fullName>
    </submittedName>
</protein>
<dbReference type="PANTHER" id="PTHR45766:SF6">
    <property type="entry name" value="SWI_SNF-RELATED MATRIX-ASSOCIATED ACTIN-DEPENDENT REGULATOR OF CHROMATIN SUBFAMILY A-LIKE PROTEIN 1"/>
    <property type="match status" value="1"/>
</dbReference>
<dbReference type="PROSITE" id="PS51192">
    <property type="entry name" value="HELICASE_ATP_BIND_1"/>
    <property type="match status" value="1"/>
</dbReference>
<evidence type="ECO:0000256" key="7">
    <source>
        <dbReference type="ARBA" id="ARBA00023159"/>
    </source>
</evidence>
<sequence>MGARRRAAQQHGPRVGPCEPSVCLPRGNSSGKRRSETPEFGAVWLWHELLITCLWGGRRKMRPCRVEAEWPSVREGVKRRTPFFHSAASGRPMSLVEGLKVRYLPQPEWGVGHLAALMEEGAKAVVFFPAREDAPVLVSTKGSALVAYALPAGEPVVTVKGRAATVVSEEPGARGLRRYVIRYTDTGEEDEMPESELRALPPRSDLLSTLREGRVGDAKAFTLRKQALVLDDERRCDALGALLASRVMVKPHQVGVVQRVLSARRPRFVLADEVGLGKTIEAGMVFSALRLAGLARRVLVVAPSHLTVQWLVELFHKFNQLFTLMDSDRYAQSLKEQPDVSPWERFPLVVTSLELLSRTEEHRRAVAADEAFWDLVIIDEAHHLKGEKAFEAAQGLAENSWGLLLLTATPMQLDPAEYHGLLTLIDAATAPTVKGFEERLARQEELSSAVRALLEGGEPASAVKALAKRFPGDAKLQGLKDRDALLEHLAETYSLSDRLVRNRRAVVGGFSSRRLHRHPVQLSAEELKTRDAALAVLAGASLRGAPLANVMRRLESSPSAFAGAVSANPALKAANLKLPARDAKLNAFLGVLRGIWAQEREAKVLVFTESRDTLEALQAELGREGIEALGYHGDLPLVERDRQVARFRDPEGPQVLLCTEVGGEGRNFQFAHHLVHYDLPWSPATVEQRIGRLDRIGQSKPVEIHVFDPAGTLASDVLMLLADAVGVFGETVGGLDAVLEEVEDRLAELALLPREARVAYAAELKAKVEAARAQVKRAYDPLLDLRSFDKPAVERLVTRAQTRMGIEVDEDEEAEPLEDGLWGVARDLDERLEESVTELAKRVGIRVDTDDEVDAFQCAFHFGHALNVEGLPGLDVMEDRTVLGTFWRDTAVEAEELEYFATGHSLVEALFGFLRDGPYGRSGFRFIEKRGTLKAKGLEFLYHVQLPEPEDTSPGARVPSRQLARFLERTLLHVAVAEGQGGPKVDASLLSSLEADGKALKGDEVARAFPGFSVFVEAAVPVAKKAAEAELGKLAVKAKKAIEAERDAALARMKLSLGHQGLSAEAVQEQLDAEGMHYDRLLRALSGAKVSLDSACGFVINR</sequence>
<evidence type="ECO:0000259" key="11">
    <source>
        <dbReference type="PROSITE" id="PS51194"/>
    </source>
</evidence>
<feature type="domain" description="Helicase ATP-binding" evidence="10">
    <location>
        <begin position="259"/>
        <end position="428"/>
    </location>
</feature>
<dbReference type="GO" id="GO:0004386">
    <property type="term" value="F:helicase activity"/>
    <property type="evidence" value="ECO:0007669"/>
    <property type="project" value="UniProtKB-KW"/>
</dbReference>
<dbReference type="InterPro" id="IPR027417">
    <property type="entry name" value="P-loop_NTPase"/>
</dbReference>
<dbReference type="InterPro" id="IPR049730">
    <property type="entry name" value="SNF2/RAD54-like_C"/>
</dbReference>
<dbReference type="GO" id="GO:0003677">
    <property type="term" value="F:DNA binding"/>
    <property type="evidence" value="ECO:0007669"/>
    <property type="project" value="UniProtKB-KW"/>
</dbReference>
<keyword evidence="6" id="KW-0238">DNA-binding</keyword>
<feature type="domain" description="Helicase C-terminal" evidence="11">
    <location>
        <begin position="590"/>
        <end position="750"/>
    </location>
</feature>
<name>Q08VX8_STIAD</name>
<keyword evidence="2" id="KW-0378">Hydrolase</keyword>
<accession>Q08VX8</accession>
<evidence type="ECO:0000256" key="6">
    <source>
        <dbReference type="ARBA" id="ARBA00023125"/>
    </source>
</evidence>
<dbReference type="GO" id="GO:0005524">
    <property type="term" value="F:ATP binding"/>
    <property type="evidence" value="ECO:0007669"/>
    <property type="project" value="UniProtKB-KW"/>
</dbReference>
<keyword evidence="7" id="KW-0010">Activator</keyword>
<dbReference type="InterPro" id="IPR000330">
    <property type="entry name" value="SNF2_N"/>
</dbReference>
<organism evidence="12 13">
    <name type="scientific">Stigmatella aurantiaca (strain DW4/3-1)</name>
    <dbReference type="NCBI Taxonomy" id="378806"/>
    <lineage>
        <taxon>Bacteria</taxon>
        <taxon>Pseudomonadati</taxon>
        <taxon>Myxococcota</taxon>
        <taxon>Myxococcia</taxon>
        <taxon>Myxococcales</taxon>
        <taxon>Cystobacterineae</taxon>
        <taxon>Archangiaceae</taxon>
        <taxon>Stigmatella</taxon>
    </lineage>
</organism>